<comment type="caution">
    <text evidence="2">The sequence shown here is derived from an EMBL/GenBank/DDBJ whole genome shotgun (WGS) entry which is preliminary data.</text>
</comment>
<gene>
    <name evidence="2" type="ORF">C7B81_09590</name>
</gene>
<dbReference type="InterPro" id="IPR037401">
    <property type="entry name" value="SnoaL-like"/>
</dbReference>
<dbReference type="EMBL" id="PVWP01000006">
    <property type="protein sequence ID" value="PSB37203.1"/>
    <property type="molecule type" value="Genomic_DNA"/>
</dbReference>
<dbReference type="RefSeq" id="WP_106221218.1">
    <property type="nucleotide sequence ID" value="NZ_PVWP01000006.1"/>
</dbReference>
<protein>
    <submittedName>
        <fullName evidence="2">Transcriptional regulator</fullName>
    </submittedName>
</protein>
<evidence type="ECO:0000259" key="1">
    <source>
        <dbReference type="Pfam" id="PF12680"/>
    </source>
</evidence>
<name>A0ABX5F9E7_9CHRO</name>
<feature type="domain" description="SnoaL-like" evidence="1">
    <location>
        <begin position="29"/>
        <end position="117"/>
    </location>
</feature>
<keyword evidence="3" id="KW-1185">Reference proteome</keyword>
<sequence>MTALLQPPLGEDALRALFTKPYGAPGPTPEQWRALYDENVHFTDPTQERQGLEAYIVAQEGLLQRCDDVFLEPGAVALSGDVAFVEWTMGLKIKAIEFLYPGTSRLLLGADGRIVDHRDYFDFVGPTFTPVPLVGGFVRWLYGRFVA</sequence>
<evidence type="ECO:0000313" key="2">
    <source>
        <dbReference type="EMBL" id="PSB37203.1"/>
    </source>
</evidence>
<reference evidence="2 3" key="1">
    <citation type="submission" date="2018-03" db="EMBL/GenBank/DDBJ databases">
        <title>The ancient ancestry and fast evolution of plastids.</title>
        <authorList>
            <person name="Moore K.R."/>
            <person name="Magnabosco C."/>
            <person name="Momper L."/>
            <person name="Gold D.A."/>
            <person name="Bosak T."/>
            <person name="Fournier G.P."/>
        </authorList>
    </citation>
    <scope>NUCLEOTIDE SEQUENCE [LARGE SCALE GENOMIC DNA]</scope>
    <source>
        <strain evidence="2 3">CCALA 015</strain>
    </source>
</reference>
<dbReference type="InterPro" id="IPR032710">
    <property type="entry name" value="NTF2-like_dom_sf"/>
</dbReference>
<accession>A0ABX5F9E7</accession>
<proteinExistence type="predicted"/>
<evidence type="ECO:0000313" key="3">
    <source>
        <dbReference type="Proteomes" id="UP000238218"/>
    </source>
</evidence>
<dbReference type="Gene3D" id="3.10.450.50">
    <property type="match status" value="1"/>
</dbReference>
<dbReference type="Proteomes" id="UP000238218">
    <property type="component" value="Unassembled WGS sequence"/>
</dbReference>
<organism evidence="2 3">
    <name type="scientific">Aphanothece cf. minutissima CCALA 015</name>
    <dbReference type="NCBI Taxonomy" id="2107695"/>
    <lineage>
        <taxon>Bacteria</taxon>
        <taxon>Bacillati</taxon>
        <taxon>Cyanobacteriota</taxon>
        <taxon>Cyanophyceae</taxon>
        <taxon>Oscillatoriophycideae</taxon>
        <taxon>Chroococcales</taxon>
        <taxon>Aphanothecaceae</taxon>
        <taxon>Aphanothece</taxon>
    </lineage>
</organism>
<dbReference type="SUPFAM" id="SSF54427">
    <property type="entry name" value="NTF2-like"/>
    <property type="match status" value="1"/>
</dbReference>
<dbReference type="Pfam" id="PF12680">
    <property type="entry name" value="SnoaL_2"/>
    <property type="match status" value="1"/>
</dbReference>